<dbReference type="Proteomes" id="UP000007174">
    <property type="component" value="Unassembled WGS sequence"/>
</dbReference>
<evidence type="ECO:0000313" key="2">
    <source>
        <dbReference type="Proteomes" id="UP000007174"/>
    </source>
</evidence>
<name>H1VYC8_COLHI</name>
<reference evidence="2" key="1">
    <citation type="journal article" date="2012" name="Nat. Genet.">
        <title>Lifestyle transitions in plant pathogenic Colletotrichum fungi deciphered by genome and transcriptome analyses.</title>
        <authorList>
            <person name="O'Connell R.J."/>
            <person name="Thon M.R."/>
            <person name="Hacquard S."/>
            <person name="Amyotte S.G."/>
            <person name="Kleemann J."/>
            <person name="Torres M.F."/>
            <person name="Damm U."/>
            <person name="Buiate E.A."/>
            <person name="Epstein L."/>
            <person name="Alkan N."/>
            <person name="Altmueller J."/>
            <person name="Alvarado-Balderrama L."/>
            <person name="Bauser C.A."/>
            <person name="Becker C."/>
            <person name="Birren B.W."/>
            <person name="Chen Z."/>
            <person name="Choi J."/>
            <person name="Crouch J.A."/>
            <person name="Duvick J.P."/>
            <person name="Farman M.A."/>
            <person name="Gan P."/>
            <person name="Heiman D."/>
            <person name="Henrissat B."/>
            <person name="Howard R.J."/>
            <person name="Kabbage M."/>
            <person name="Koch C."/>
            <person name="Kracher B."/>
            <person name="Kubo Y."/>
            <person name="Law A.D."/>
            <person name="Lebrun M.-H."/>
            <person name="Lee Y.-H."/>
            <person name="Miyara I."/>
            <person name="Moore N."/>
            <person name="Neumann U."/>
            <person name="Nordstroem K."/>
            <person name="Panaccione D.G."/>
            <person name="Panstruga R."/>
            <person name="Place M."/>
            <person name="Proctor R.H."/>
            <person name="Prusky D."/>
            <person name="Rech G."/>
            <person name="Reinhardt R."/>
            <person name="Rollins J.A."/>
            <person name="Rounsley S."/>
            <person name="Schardl C.L."/>
            <person name="Schwartz D.C."/>
            <person name="Shenoy N."/>
            <person name="Shirasu K."/>
            <person name="Sikhakolli U.R."/>
            <person name="Stueber K."/>
            <person name="Sukno S.A."/>
            <person name="Sweigard J.A."/>
            <person name="Takano Y."/>
            <person name="Takahara H."/>
            <person name="Trail F."/>
            <person name="van der Does H.C."/>
            <person name="Voll L.M."/>
            <person name="Will I."/>
            <person name="Young S."/>
            <person name="Zeng Q."/>
            <person name="Zhang J."/>
            <person name="Zhou S."/>
            <person name="Dickman M.B."/>
            <person name="Schulze-Lefert P."/>
            <person name="Ver Loren van Themaat E."/>
            <person name="Ma L.-J."/>
            <person name="Vaillancourt L.J."/>
        </authorList>
    </citation>
    <scope>NUCLEOTIDE SEQUENCE [LARGE SCALE GENOMIC DNA]</scope>
    <source>
        <strain evidence="2">IMI 349063</strain>
    </source>
</reference>
<organism evidence="1 2">
    <name type="scientific">Colletotrichum higginsianum (strain IMI 349063)</name>
    <name type="common">Crucifer anthracnose fungus</name>
    <dbReference type="NCBI Taxonomy" id="759273"/>
    <lineage>
        <taxon>Eukaryota</taxon>
        <taxon>Fungi</taxon>
        <taxon>Dikarya</taxon>
        <taxon>Ascomycota</taxon>
        <taxon>Pezizomycotina</taxon>
        <taxon>Sordariomycetes</taxon>
        <taxon>Hypocreomycetidae</taxon>
        <taxon>Glomerellales</taxon>
        <taxon>Glomerellaceae</taxon>
        <taxon>Colletotrichum</taxon>
        <taxon>Colletotrichum destructivum species complex</taxon>
    </lineage>
</organism>
<gene>
    <name evidence="1" type="ORF">CH063_14385</name>
</gene>
<dbReference type="EMBL" id="CACQ02007558">
    <property type="protein sequence ID" value="CCF45240.1"/>
    <property type="molecule type" value="Genomic_DNA"/>
</dbReference>
<sequence>LVGDLGLKVYRKNGMIAEASEPYGPDDYKTLVDEWTETSGRWSIKTDGNLGDSL</sequence>
<proteinExistence type="predicted"/>
<dbReference type="HOGENOM" id="CLU_3055915_0_0_1"/>
<accession>H1VYC8</accession>
<evidence type="ECO:0000313" key="1">
    <source>
        <dbReference type="EMBL" id="CCF45240.1"/>
    </source>
</evidence>
<protein>
    <submittedName>
        <fullName evidence="1">Uncharacterized protein</fullName>
    </submittedName>
</protein>
<feature type="non-terminal residue" evidence="1">
    <location>
        <position position="1"/>
    </location>
</feature>
<dbReference type="AlphaFoldDB" id="H1VYC8"/>